<dbReference type="EMBL" id="CP072133">
    <property type="protein sequence ID" value="QTH72261.1"/>
    <property type="molecule type" value="Genomic_DNA"/>
</dbReference>
<dbReference type="AlphaFoldDB" id="A0A975DKX7"/>
<organism evidence="2 3">
    <name type="scientific">Pseudoalteromonas xiamenensis</name>
    <dbReference type="NCBI Taxonomy" id="882626"/>
    <lineage>
        <taxon>Bacteria</taxon>
        <taxon>Pseudomonadati</taxon>
        <taxon>Pseudomonadota</taxon>
        <taxon>Gammaproteobacteria</taxon>
        <taxon>Alteromonadales</taxon>
        <taxon>Pseudoalteromonadaceae</taxon>
        <taxon>Pseudoalteromonas</taxon>
    </lineage>
</organism>
<evidence type="ECO:0000256" key="1">
    <source>
        <dbReference type="SAM" id="Phobius"/>
    </source>
</evidence>
<evidence type="ECO:0000313" key="2">
    <source>
        <dbReference type="EMBL" id="QTH72261.1"/>
    </source>
</evidence>
<keyword evidence="1" id="KW-1133">Transmembrane helix</keyword>
<keyword evidence="1" id="KW-0472">Membrane</keyword>
<dbReference type="Proteomes" id="UP000664904">
    <property type="component" value="Chromosome"/>
</dbReference>
<sequence length="223" mass="25127">MANYQQPPKLAERFLRWSLPEELKEPLLGDLAEEFQLLHFSNQACATQWYIKQVLRTSNQYIWQTKKGILMFVLSLFVFSAMSYMALWFSVDGSIGDTFADLPSLILTFPPAILFAIGVTSVKDMKNAFALLYNDELALSSLQMQNAKQFYRVLGNTAVLMSIFTAFIGDVAIAVNIENVEHEFGPALGVCMLVLMYSFGLKTVCYAAEQKVQYRLNSLNAVT</sequence>
<feature type="transmembrane region" description="Helical" evidence="1">
    <location>
        <begin position="187"/>
        <end position="208"/>
    </location>
</feature>
<keyword evidence="3" id="KW-1185">Reference proteome</keyword>
<name>A0A975DKX7_9GAMM</name>
<dbReference type="KEGG" id="pxi:J5O05_05130"/>
<proteinExistence type="predicted"/>
<keyword evidence="1" id="KW-0812">Transmembrane</keyword>
<feature type="transmembrane region" description="Helical" evidence="1">
    <location>
        <begin position="102"/>
        <end position="122"/>
    </location>
</feature>
<feature type="transmembrane region" description="Helical" evidence="1">
    <location>
        <begin position="69"/>
        <end position="90"/>
    </location>
</feature>
<evidence type="ECO:0000313" key="3">
    <source>
        <dbReference type="Proteomes" id="UP000664904"/>
    </source>
</evidence>
<dbReference type="RefSeq" id="WP_208843883.1">
    <property type="nucleotide sequence ID" value="NZ_CP072133.1"/>
</dbReference>
<feature type="transmembrane region" description="Helical" evidence="1">
    <location>
        <begin position="153"/>
        <end position="175"/>
    </location>
</feature>
<protein>
    <submittedName>
        <fullName evidence="2">Uncharacterized protein</fullName>
    </submittedName>
</protein>
<reference evidence="2" key="1">
    <citation type="submission" date="2021-03" db="EMBL/GenBank/DDBJ databases">
        <title>Complete Genome of Pseudoalteromonas xiamenensis STKMTI.2, a new potential marine bacterium producing anti-Vibrio compounds.</title>
        <authorList>
            <person name="Handayani D.P."/>
            <person name="Isnansetyo A."/>
            <person name="Istiqomah I."/>
            <person name="Jumina J."/>
        </authorList>
    </citation>
    <scope>NUCLEOTIDE SEQUENCE</scope>
    <source>
        <strain evidence="2">STKMTI.2</strain>
    </source>
</reference>
<gene>
    <name evidence="2" type="ORF">J5O05_05130</name>
</gene>
<accession>A0A975DKX7</accession>